<gene>
    <name evidence="1" type="ORF">ABE541_24000</name>
</gene>
<sequence>MKNHVQPVFIDPTTGEGFKRLFGYKVNLINILNIIFRGRKTIVDLTYRDIERIGATEEIIIEIQTSSHSNLKKRILYYKKSEIKSVIENFTKIIYQQKLIMASAIYSILIQ</sequence>
<evidence type="ECO:0000313" key="1">
    <source>
        <dbReference type="EMBL" id="MEN5380349.1"/>
    </source>
</evidence>
<dbReference type="Proteomes" id="UP001409291">
    <property type="component" value="Unassembled WGS sequence"/>
</dbReference>
<accession>A0ABV0C3M5</accession>
<dbReference type="RefSeq" id="WP_346583212.1">
    <property type="nucleotide sequence ID" value="NZ_JBDJLH010000056.1"/>
</dbReference>
<dbReference type="EMBL" id="JBDJNQ010000016">
    <property type="protein sequence ID" value="MEN5380349.1"/>
    <property type="molecule type" value="Genomic_DNA"/>
</dbReference>
<evidence type="ECO:0000313" key="2">
    <source>
        <dbReference type="Proteomes" id="UP001409291"/>
    </source>
</evidence>
<organism evidence="1 2">
    <name type="scientific">Sphingobacterium kitahiroshimense</name>
    <dbReference type="NCBI Taxonomy" id="470446"/>
    <lineage>
        <taxon>Bacteria</taxon>
        <taxon>Pseudomonadati</taxon>
        <taxon>Bacteroidota</taxon>
        <taxon>Sphingobacteriia</taxon>
        <taxon>Sphingobacteriales</taxon>
        <taxon>Sphingobacteriaceae</taxon>
        <taxon>Sphingobacterium</taxon>
    </lineage>
</organism>
<reference evidence="1 2" key="1">
    <citation type="submission" date="2024-04" db="EMBL/GenBank/DDBJ databases">
        <title>WGS of bacteria from Torrens River.</title>
        <authorList>
            <person name="Wyrsch E.R."/>
            <person name="Drigo B."/>
        </authorList>
    </citation>
    <scope>NUCLEOTIDE SEQUENCE [LARGE SCALE GENOMIC DNA]</scope>
    <source>
        <strain evidence="1 2">TWI391</strain>
    </source>
</reference>
<comment type="caution">
    <text evidence="1">The sequence shown here is derived from an EMBL/GenBank/DDBJ whole genome shotgun (WGS) entry which is preliminary data.</text>
</comment>
<protein>
    <submittedName>
        <fullName evidence="1">Uncharacterized protein</fullName>
    </submittedName>
</protein>
<proteinExistence type="predicted"/>
<name>A0ABV0C3M5_9SPHI</name>
<keyword evidence="2" id="KW-1185">Reference proteome</keyword>